<dbReference type="EMBL" id="MRCG01000026">
    <property type="protein sequence ID" value="OKH44094.1"/>
    <property type="molecule type" value="Genomic_DNA"/>
</dbReference>
<dbReference type="OrthoDB" id="512931at2"/>
<dbReference type="AlphaFoldDB" id="A0A1U7IZ31"/>
<dbReference type="Proteomes" id="UP000185557">
    <property type="component" value="Unassembled WGS sequence"/>
</dbReference>
<accession>A0A1U7IZ31</accession>
<protein>
    <submittedName>
        <fullName evidence="1">Uncharacterized protein</fullName>
    </submittedName>
</protein>
<gene>
    <name evidence="1" type="ORF">NIES30_23485</name>
</gene>
<organism evidence="1 2">
    <name type="scientific">Phormidium tenue NIES-30</name>
    <dbReference type="NCBI Taxonomy" id="549789"/>
    <lineage>
        <taxon>Bacteria</taxon>
        <taxon>Bacillati</taxon>
        <taxon>Cyanobacteriota</taxon>
        <taxon>Cyanophyceae</taxon>
        <taxon>Oscillatoriophycideae</taxon>
        <taxon>Oscillatoriales</taxon>
        <taxon>Oscillatoriaceae</taxon>
        <taxon>Phormidium</taxon>
    </lineage>
</organism>
<reference evidence="1 2" key="1">
    <citation type="submission" date="2016-11" db="EMBL/GenBank/DDBJ databases">
        <title>Draft Genome Sequences of Nine Cyanobacterial Strains from Diverse Habitats.</title>
        <authorList>
            <person name="Zhu T."/>
            <person name="Hou S."/>
            <person name="Lu X."/>
            <person name="Hess W.R."/>
        </authorList>
    </citation>
    <scope>NUCLEOTIDE SEQUENCE [LARGE SCALE GENOMIC DNA]</scope>
    <source>
        <strain evidence="1 2">NIES-30</strain>
    </source>
</reference>
<name>A0A1U7IZ31_9CYAN</name>
<evidence type="ECO:0000313" key="2">
    <source>
        <dbReference type="Proteomes" id="UP000185557"/>
    </source>
</evidence>
<evidence type="ECO:0000313" key="1">
    <source>
        <dbReference type="EMBL" id="OKH44094.1"/>
    </source>
</evidence>
<keyword evidence="2" id="KW-1185">Reference proteome</keyword>
<comment type="caution">
    <text evidence="1">The sequence shown here is derived from an EMBL/GenBank/DDBJ whole genome shotgun (WGS) entry which is preliminary data.</text>
</comment>
<dbReference type="RefSeq" id="WP_073610880.1">
    <property type="nucleotide sequence ID" value="NZ_MRCG01000026.1"/>
</dbReference>
<sequence length="74" mass="8194">MRDLAQQSIWQMEAQIQHLREEFELGLARPDTTELVGATEVENLQTETISGSSLVQPVTVAPPADLLNEFTDAL</sequence>
<proteinExistence type="predicted"/>